<dbReference type="AlphaFoldDB" id="A0A370GW05"/>
<sequence length="1077" mass="124862">MGSSMIIVETKLIPPLARDNFIRRPSLFKKMKGMRSCPATLIHSGAGYGKSTALSLFLHDEGAPFCWYTITAGDDDILPFITYLIHAIRRSYPQFGIDLLNSLQSMEKYFREEEMDSLTGALINELSLLKDGLTIVLDDFHLVDHSFSINQWMENVIDLLPAGIHFAISSRMKPKWKLLSKWKLTKRLHEIDQRDFVVNQEEIDLLLNEYYDAALKEEEIARIYEFTEGWIIALSMIGEQLEDESGKAAVLEEIIQGQHTSMDELFHYLAEEVFSKQTSMVQHFLKQTSILEEISPEICDEIIGLPASDLMLEQLSERNTFIHKASGHQYRFHALFKSFLEKKLKEESKQIYEELHKKSAAFYLSKNNWDSAIYHYDRIQFHIGIAKILEKWGTSMLQAGKLEGLSDQLKRLPAEIKNEHVILWLHEGDVLRHRSYYEKAERCYQHLLDICRDKNEFFLCSQAYMGIAEIYLDTIQPLKAERYLFDALNMLEKFPSPSLSEKQKIYKLITENLVNSGNAVKAEKWYEKLESEKLLIEEGNLDARMFLRTGKLNQAKSILIKRKSEEKIHLPQSHRETDLLFSLIEAFIGNGEEAKRLAQKGIEQGIRFKTPFVEACGWIRMGHAVQQLDRYHPDLAEECYMTALKMMGEMNVSRGNAEPYMGLCILYGRQGAPEKALEAGRRALYETEKVQDMWLSSLIKLCMGISYVYSGKLEDAMKEISEAKKGSLICGDQYGLMAEEYWLARIALDLGDDGAFGQFMSKFLQDVQFGEYEFFLKNHTTFGPKDLQAHIPLLLKAKELEIDPVYTRKLLKEAGYDEIESHPGYSLTVSTLGEFHVGMGDRLIEDKDWQREKAKELFQFFIIHKGEWWNKEELCEELWPENSSKSNDRDFKVALNALNNALEPNRKPREKPFFVQRVNNGYGLNPKAMIEIDCLLMQRWVQEGLDEHSPEKSGTLLKKGISLYNGEFLAEKKGCSWCEGEKEKWKLIFLRGAERLAQIAVQTEQYDEAISWCEKILEQDSSWEEAYRLLMFCYYQKNNRPQALKWFNKCVKKLNEELGVEPMERTRQMYGMILEAN</sequence>
<dbReference type="Pfam" id="PF25873">
    <property type="entry name" value="WHD_MalT"/>
    <property type="match status" value="1"/>
</dbReference>
<dbReference type="InterPro" id="IPR019734">
    <property type="entry name" value="TPR_rpt"/>
</dbReference>
<dbReference type="PANTHER" id="PTHR35807">
    <property type="entry name" value="TRANSCRIPTIONAL REGULATOR REDD-RELATED"/>
    <property type="match status" value="1"/>
</dbReference>
<dbReference type="InterPro" id="IPR027417">
    <property type="entry name" value="P-loop_NTPase"/>
</dbReference>
<keyword evidence="1" id="KW-0805">Transcription regulation</keyword>
<evidence type="ECO:0000313" key="4">
    <source>
        <dbReference type="EMBL" id="RDI47832.1"/>
    </source>
</evidence>
<evidence type="ECO:0000259" key="3">
    <source>
        <dbReference type="SMART" id="SM01043"/>
    </source>
</evidence>
<evidence type="ECO:0000256" key="2">
    <source>
        <dbReference type="ARBA" id="ARBA00023163"/>
    </source>
</evidence>
<dbReference type="SMART" id="SM01043">
    <property type="entry name" value="BTAD"/>
    <property type="match status" value="1"/>
</dbReference>
<protein>
    <submittedName>
        <fullName evidence="4">Transcriptional regulator</fullName>
    </submittedName>
</protein>
<dbReference type="Proteomes" id="UP000255326">
    <property type="component" value="Unassembled WGS sequence"/>
</dbReference>
<keyword evidence="2" id="KW-0804">Transcription</keyword>
<keyword evidence="5" id="KW-1185">Reference proteome</keyword>
<dbReference type="InterPro" id="IPR011990">
    <property type="entry name" value="TPR-like_helical_dom_sf"/>
</dbReference>
<dbReference type="InterPro" id="IPR051677">
    <property type="entry name" value="AfsR-DnrI-RedD_regulator"/>
</dbReference>
<dbReference type="SUPFAM" id="SSF52540">
    <property type="entry name" value="P-loop containing nucleoside triphosphate hydrolases"/>
    <property type="match status" value="1"/>
</dbReference>
<dbReference type="OrthoDB" id="1137593at2"/>
<reference evidence="4 5" key="1">
    <citation type="submission" date="2018-07" db="EMBL/GenBank/DDBJ databases">
        <title>Genomic Encyclopedia of Type Strains, Phase IV (KMG-IV): sequencing the most valuable type-strain genomes for metagenomic binning, comparative biology and taxonomic classification.</title>
        <authorList>
            <person name="Goeker M."/>
        </authorList>
    </citation>
    <scope>NUCLEOTIDE SEQUENCE [LARGE SCALE GENOMIC DNA]</scope>
    <source>
        <strain evidence="4 5">DSM 25281</strain>
    </source>
</reference>
<dbReference type="GO" id="GO:0006355">
    <property type="term" value="P:regulation of DNA-templated transcription"/>
    <property type="evidence" value="ECO:0007669"/>
    <property type="project" value="InterPro"/>
</dbReference>
<comment type="caution">
    <text evidence="4">The sequence shown here is derived from an EMBL/GenBank/DDBJ whole genome shotgun (WGS) entry which is preliminary data.</text>
</comment>
<dbReference type="InterPro" id="IPR005158">
    <property type="entry name" value="BTAD"/>
</dbReference>
<dbReference type="PANTHER" id="PTHR35807:SF2">
    <property type="entry name" value="TRANSCRIPTIONAL ACTIVATOR DOMAIN"/>
    <property type="match status" value="1"/>
</dbReference>
<dbReference type="EMBL" id="QQAY01000001">
    <property type="protein sequence ID" value="RDI47832.1"/>
    <property type="molecule type" value="Genomic_DNA"/>
</dbReference>
<dbReference type="SUPFAM" id="SSF48452">
    <property type="entry name" value="TPR-like"/>
    <property type="match status" value="3"/>
</dbReference>
<dbReference type="RefSeq" id="WP_114744032.1">
    <property type="nucleotide sequence ID" value="NZ_QQAY01000001.1"/>
</dbReference>
<name>A0A370GW05_9BACI</name>
<evidence type="ECO:0000256" key="1">
    <source>
        <dbReference type="ARBA" id="ARBA00023015"/>
    </source>
</evidence>
<evidence type="ECO:0000313" key="5">
    <source>
        <dbReference type="Proteomes" id="UP000255326"/>
    </source>
</evidence>
<dbReference type="SMART" id="SM00028">
    <property type="entry name" value="TPR"/>
    <property type="match status" value="6"/>
</dbReference>
<dbReference type="Gene3D" id="1.10.10.10">
    <property type="entry name" value="Winged helix-like DNA-binding domain superfamily/Winged helix DNA-binding domain"/>
    <property type="match status" value="1"/>
</dbReference>
<dbReference type="SUPFAM" id="SSF46894">
    <property type="entry name" value="C-terminal effector domain of the bipartite response regulators"/>
    <property type="match status" value="1"/>
</dbReference>
<dbReference type="Gene3D" id="1.25.40.10">
    <property type="entry name" value="Tetratricopeptide repeat domain"/>
    <property type="match status" value="3"/>
</dbReference>
<dbReference type="InterPro" id="IPR059106">
    <property type="entry name" value="WHD_MalT"/>
</dbReference>
<gene>
    <name evidence="4" type="ORF">DFR59_101497</name>
</gene>
<dbReference type="InterPro" id="IPR016032">
    <property type="entry name" value="Sig_transdc_resp-reg_C-effctor"/>
</dbReference>
<dbReference type="Pfam" id="PF03704">
    <property type="entry name" value="BTAD"/>
    <property type="match status" value="1"/>
</dbReference>
<proteinExistence type="predicted"/>
<organism evidence="4 5">
    <name type="scientific">Falsibacillus pallidus</name>
    <dbReference type="NCBI Taxonomy" id="493781"/>
    <lineage>
        <taxon>Bacteria</taxon>
        <taxon>Bacillati</taxon>
        <taxon>Bacillota</taxon>
        <taxon>Bacilli</taxon>
        <taxon>Bacillales</taxon>
        <taxon>Bacillaceae</taxon>
        <taxon>Falsibacillus</taxon>
    </lineage>
</organism>
<dbReference type="GO" id="GO:0003677">
    <property type="term" value="F:DNA binding"/>
    <property type="evidence" value="ECO:0007669"/>
    <property type="project" value="InterPro"/>
</dbReference>
<dbReference type="InterPro" id="IPR036388">
    <property type="entry name" value="WH-like_DNA-bd_sf"/>
</dbReference>
<accession>A0A370GW05</accession>
<feature type="domain" description="Bacterial transcriptional activator" evidence="3">
    <location>
        <begin position="932"/>
        <end position="1074"/>
    </location>
</feature>